<dbReference type="UniPathway" id="UPA00834">
    <property type="reaction ID" value="UER00712"/>
</dbReference>
<comment type="caution">
    <text evidence="13">Lacks conserved residue(s) required for the propagation of feature annotation.</text>
</comment>
<evidence type="ECO:0000256" key="1">
    <source>
        <dbReference type="ARBA" id="ARBA00004019"/>
    </source>
</evidence>
<feature type="transmembrane region" description="Helical" evidence="13">
    <location>
        <begin position="119"/>
        <end position="139"/>
    </location>
</feature>
<feature type="transmembrane region" description="Helical" evidence="13">
    <location>
        <begin position="333"/>
        <end position="350"/>
    </location>
</feature>
<dbReference type="HAMAP" id="MF_00154">
    <property type="entry name" value="CyoE_CtaB"/>
    <property type="match status" value="1"/>
</dbReference>
<dbReference type="GO" id="GO:0005886">
    <property type="term" value="C:plasma membrane"/>
    <property type="evidence" value="ECO:0007669"/>
    <property type="project" value="UniProtKB-SubCell"/>
</dbReference>
<feature type="transmembrane region" description="Helical" evidence="13">
    <location>
        <begin position="49"/>
        <end position="71"/>
    </location>
</feature>
<sequence length="357" mass="40415">MSEARALVKSLFSLTKPRVVVLLQITAMCAILCHDLIESNKINRNTLEIMFIVFIGGYLTAGGANCINMWYDRDIDPIMIRTSKRPLSVGDISPQKALLFGISISIIGTLWLLEMANEVAAFWALFSILFYVFIYTIWLKRTSVQNIVIGGIAGSTPPVIGWAAAEGELDLAFDTAENFIDSIVNIGGYMPWFMFLLIFLWTPPHFWALALYRSEEYEKVGVPMMPNVKGKERTLIEMKIYTILLIILSLTTPLAYQEQSNWSELPNLDLNIFLVIVNSLILSIWYGATVWKINTEENNDENNRMPTASHSFFVSLTYLAVMFIILVLTSSNYIINGTIISTVFILYIIFRKRGGKE</sequence>
<proteinExistence type="inferred from homology"/>
<evidence type="ECO:0000256" key="11">
    <source>
        <dbReference type="ARBA" id="ARBA00040810"/>
    </source>
</evidence>
<feature type="transmembrane region" description="Helical" evidence="13">
    <location>
        <begin position="20"/>
        <end position="37"/>
    </location>
</feature>
<evidence type="ECO:0000256" key="9">
    <source>
        <dbReference type="ARBA" id="ARBA00023133"/>
    </source>
</evidence>
<evidence type="ECO:0000256" key="6">
    <source>
        <dbReference type="ARBA" id="ARBA00022679"/>
    </source>
</evidence>
<organism evidence="14">
    <name type="scientific">uncultured Poseidoniia archaeon</name>
    <dbReference type="NCBI Taxonomy" id="1697135"/>
    <lineage>
        <taxon>Archaea</taxon>
        <taxon>Methanobacteriati</taxon>
        <taxon>Thermoplasmatota</taxon>
        <taxon>Candidatus Poseidoniia</taxon>
        <taxon>environmental samples</taxon>
    </lineage>
</organism>
<comment type="similarity">
    <text evidence="13">Belongs to the UbiA prenyltransferase family. Protoheme IX farnesyltransferase subfamily.</text>
</comment>
<feature type="transmembrane region" description="Helical" evidence="13">
    <location>
        <begin position="308"/>
        <end position="327"/>
    </location>
</feature>
<dbReference type="EMBL" id="KP211793">
    <property type="protein sequence ID" value="ANV78675.1"/>
    <property type="molecule type" value="Genomic_DNA"/>
</dbReference>
<dbReference type="InterPro" id="IPR006369">
    <property type="entry name" value="Protohaem_IX_farnesylTrfase"/>
</dbReference>
<keyword evidence="5 13" id="KW-1003">Cell membrane</keyword>
<evidence type="ECO:0000256" key="7">
    <source>
        <dbReference type="ARBA" id="ARBA00022692"/>
    </source>
</evidence>
<comment type="subcellular location">
    <subcellularLocation>
        <location evidence="2 13">Cell membrane</location>
        <topology evidence="2 13">Multi-pass membrane protein</topology>
    </subcellularLocation>
</comment>
<feature type="transmembrane region" description="Helical" evidence="13">
    <location>
        <begin position="192"/>
        <end position="213"/>
    </location>
</feature>
<keyword evidence="6 13" id="KW-0808">Transferase</keyword>
<dbReference type="CDD" id="cd13957">
    <property type="entry name" value="PT_UbiA_Cox10"/>
    <property type="match status" value="1"/>
</dbReference>
<dbReference type="GO" id="GO:0008495">
    <property type="term" value="F:protoheme IX farnesyltransferase activity"/>
    <property type="evidence" value="ECO:0007669"/>
    <property type="project" value="UniProtKB-UniRule"/>
</dbReference>
<evidence type="ECO:0000256" key="8">
    <source>
        <dbReference type="ARBA" id="ARBA00022989"/>
    </source>
</evidence>
<comment type="catalytic activity">
    <reaction evidence="13">
        <text>heme b + (2E,6E)-farnesyl diphosphate + H2O = Fe(II)-heme o + diphosphate</text>
        <dbReference type="Rhea" id="RHEA:28070"/>
        <dbReference type="ChEBI" id="CHEBI:15377"/>
        <dbReference type="ChEBI" id="CHEBI:33019"/>
        <dbReference type="ChEBI" id="CHEBI:60344"/>
        <dbReference type="ChEBI" id="CHEBI:60530"/>
        <dbReference type="ChEBI" id="CHEBI:175763"/>
        <dbReference type="EC" id="2.5.1.141"/>
    </reaction>
</comment>
<dbReference type="NCBIfam" id="NF003349">
    <property type="entry name" value="PRK04375.1-2"/>
    <property type="match status" value="1"/>
</dbReference>
<evidence type="ECO:0000256" key="4">
    <source>
        <dbReference type="ARBA" id="ARBA00010223"/>
    </source>
</evidence>
<dbReference type="InterPro" id="IPR000537">
    <property type="entry name" value="UbiA_prenyltransferase"/>
</dbReference>
<feature type="transmembrane region" description="Helical" evidence="13">
    <location>
        <begin position="268"/>
        <end position="288"/>
    </location>
</feature>
<dbReference type="Gene3D" id="1.10.357.140">
    <property type="entry name" value="UbiA prenyltransferase"/>
    <property type="match status" value="1"/>
</dbReference>
<dbReference type="PANTHER" id="PTHR43448:SF7">
    <property type="entry name" value="4-HYDROXYBENZOATE SOLANESYLTRANSFERASE"/>
    <property type="match status" value="1"/>
</dbReference>
<keyword evidence="9 13" id="KW-0350">Heme biosynthesis</keyword>
<dbReference type="InterPro" id="IPR044878">
    <property type="entry name" value="UbiA_sf"/>
</dbReference>
<keyword evidence="8 13" id="KW-1133">Transmembrane helix</keyword>
<feature type="transmembrane region" description="Helical" evidence="13">
    <location>
        <begin position="146"/>
        <end position="165"/>
    </location>
</feature>
<keyword evidence="10 13" id="KW-0472">Membrane</keyword>
<evidence type="ECO:0000256" key="12">
    <source>
        <dbReference type="ARBA" id="ARBA00042475"/>
    </source>
</evidence>
<evidence type="ECO:0000256" key="2">
    <source>
        <dbReference type="ARBA" id="ARBA00004651"/>
    </source>
</evidence>
<dbReference type="Pfam" id="PF01040">
    <property type="entry name" value="UbiA"/>
    <property type="match status" value="1"/>
</dbReference>
<gene>
    <name evidence="13" type="primary">ctaB</name>
</gene>
<comment type="similarity">
    <text evidence="4">In the C-terminal section; belongs to the UbiA prenyltransferase family. Protoheme IX farnesyltransferase subfamily.</text>
</comment>
<comment type="pathway">
    <text evidence="3 13">Porphyrin-containing compound metabolism; heme O biosynthesis; heme O from protoheme: step 1/1.</text>
</comment>
<feature type="transmembrane region" description="Helical" evidence="13">
    <location>
        <begin position="92"/>
        <end position="113"/>
    </location>
</feature>
<evidence type="ECO:0000256" key="3">
    <source>
        <dbReference type="ARBA" id="ARBA00004919"/>
    </source>
</evidence>
<dbReference type="InterPro" id="IPR030470">
    <property type="entry name" value="UbiA_prenylTrfase_CS"/>
</dbReference>
<evidence type="ECO:0000256" key="13">
    <source>
        <dbReference type="HAMAP-Rule" id="MF_00154"/>
    </source>
</evidence>
<comment type="function">
    <text evidence="1 13">Converts heme B (protoheme IX) to heme O by substitution of the vinyl group on carbon 2 of heme B porphyrin ring with a hydroxyethyl farnesyl side group.</text>
</comment>
<reference evidence="14" key="2">
    <citation type="journal article" date="2015" name="ISME J.">
        <title>A new class of marine Euryarchaeota group II from the Mediterranean deep chlorophyll maximum.</title>
        <authorList>
            <person name="Martin-Cuadrado A.B."/>
            <person name="Garcia-Heredia I."/>
            <person name="Molto A.G."/>
            <person name="Lopez-Ubeda R."/>
            <person name="Kimes N."/>
            <person name="Lopez-Garcia P."/>
            <person name="Moreira D."/>
            <person name="Rodriguez-Valera F."/>
        </authorList>
    </citation>
    <scope>NUCLEOTIDE SEQUENCE</scope>
</reference>
<keyword evidence="7 13" id="KW-0812">Transmembrane</keyword>
<accession>A0A1B1T8S5</accession>
<comment type="miscellaneous">
    <text evidence="13">Carbon 2 of the heme B porphyrin ring is defined according to the Fischer nomenclature.</text>
</comment>
<dbReference type="GO" id="GO:0048034">
    <property type="term" value="P:heme O biosynthetic process"/>
    <property type="evidence" value="ECO:0007669"/>
    <property type="project" value="UniProtKB-UniRule"/>
</dbReference>
<feature type="transmembrane region" description="Helical" evidence="13">
    <location>
        <begin position="234"/>
        <end position="256"/>
    </location>
</feature>
<dbReference type="PROSITE" id="PS00943">
    <property type="entry name" value="UBIA"/>
    <property type="match status" value="1"/>
</dbReference>
<reference evidence="14" key="1">
    <citation type="submission" date="2014-11" db="EMBL/GenBank/DDBJ databases">
        <authorList>
            <person name="Zhu J."/>
            <person name="Qi W."/>
            <person name="Song R."/>
        </authorList>
    </citation>
    <scope>NUCLEOTIDE SEQUENCE</scope>
</reference>
<evidence type="ECO:0000256" key="5">
    <source>
        <dbReference type="ARBA" id="ARBA00022475"/>
    </source>
</evidence>
<dbReference type="AlphaFoldDB" id="A0A1B1T8S5"/>
<evidence type="ECO:0000256" key="10">
    <source>
        <dbReference type="ARBA" id="ARBA00023136"/>
    </source>
</evidence>
<evidence type="ECO:0000313" key="14">
    <source>
        <dbReference type="EMBL" id="ANV78675.1"/>
    </source>
</evidence>
<name>A0A1B1T8S5_9ARCH</name>
<protein>
    <recommendedName>
        <fullName evidence="11 13">Protoheme IX farnesyltransferase</fullName>
        <ecNumber evidence="13">2.5.1.141</ecNumber>
    </recommendedName>
    <alternativeName>
        <fullName evidence="12 13">Heme B farnesyltransferase</fullName>
    </alternativeName>
    <alternativeName>
        <fullName evidence="13">Heme O synthase</fullName>
    </alternativeName>
</protein>
<dbReference type="EC" id="2.5.1.141" evidence="13"/>
<dbReference type="PANTHER" id="PTHR43448">
    <property type="entry name" value="PROTOHEME IX FARNESYLTRANSFERASE, MITOCHONDRIAL"/>
    <property type="match status" value="1"/>
</dbReference>